<name>A0A8S5UDY5_9CAUD</name>
<organism evidence="1">
    <name type="scientific">Myoviridae sp. ct1AP5</name>
    <dbReference type="NCBI Taxonomy" id="2825017"/>
    <lineage>
        <taxon>Viruses</taxon>
        <taxon>Duplodnaviria</taxon>
        <taxon>Heunggongvirae</taxon>
        <taxon>Uroviricota</taxon>
        <taxon>Caudoviricetes</taxon>
    </lineage>
</organism>
<evidence type="ECO:0000313" key="1">
    <source>
        <dbReference type="EMBL" id="DAF92681.1"/>
    </source>
</evidence>
<accession>A0A8S5UDY5</accession>
<proteinExistence type="predicted"/>
<dbReference type="EMBL" id="BK016070">
    <property type="protein sequence ID" value="DAF92681.1"/>
    <property type="molecule type" value="Genomic_DNA"/>
</dbReference>
<reference evidence="1" key="1">
    <citation type="journal article" date="2021" name="Proc. Natl. Acad. Sci. U.S.A.">
        <title>A Catalog of Tens of Thousands of Viruses from Human Metagenomes Reveals Hidden Associations with Chronic Diseases.</title>
        <authorList>
            <person name="Tisza M.J."/>
            <person name="Buck C.B."/>
        </authorList>
    </citation>
    <scope>NUCLEOTIDE SEQUENCE</scope>
    <source>
        <strain evidence="1">Ct1AP5</strain>
    </source>
</reference>
<sequence length="221" mass="24221">MAEKLKVLDYVGLDFMLQQIKKYFVTKEEFNYKPIAISSFTNDKNTVEMGTKITDVILNWVLSKNPKTMIIDSESITPLTTRTKTYSGQNITTNKTFTLKVTDEKDASATKTTSITFVNGVYWGAKAAPSGAYDSAFILGLTKGLQGSKGKTFTVNAAAEQHIFYALPSRYGSCVFNVGGFDGGFTKVSTIEFTNASGYKENYDIYKSVNAGLGNTTVTVK</sequence>
<protein>
    <submittedName>
        <fullName evidence="1">Uncharacterized protein</fullName>
    </submittedName>
</protein>